<evidence type="ECO:0000256" key="1">
    <source>
        <dbReference type="SAM" id="MobiDB-lite"/>
    </source>
</evidence>
<dbReference type="Pfam" id="PF00078">
    <property type="entry name" value="RVT_1"/>
    <property type="match status" value="1"/>
</dbReference>
<reference evidence="3 4" key="1">
    <citation type="submission" date="2024-02" db="EMBL/GenBank/DDBJ databases">
        <title>High-quality chromosome-scale genome assembly of Pensacola bahiagrass (Paspalum notatum Flugge var. saurae).</title>
        <authorList>
            <person name="Vega J.M."/>
            <person name="Podio M."/>
            <person name="Orjuela J."/>
            <person name="Siena L.A."/>
            <person name="Pessino S.C."/>
            <person name="Combes M.C."/>
            <person name="Mariac C."/>
            <person name="Albertini E."/>
            <person name="Pupilli F."/>
            <person name="Ortiz J.P.A."/>
            <person name="Leblanc O."/>
        </authorList>
    </citation>
    <scope>NUCLEOTIDE SEQUENCE [LARGE SCALE GENOMIC DNA]</scope>
    <source>
        <strain evidence="3">R1</strain>
        <tissue evidence="3">Leaf</tissue>
    </source>
</reference>
<dbReference type="InterPro" id="IPR041577">
    <property type="entry name" value="RT_RNaseH_2"/>
</dbReference>
<feature type="compositionally biased region" description="Polar residues" evidence="1">
    <location>
        <begin position="40"/>
        <end position="57"/>
    </location>
</feature>
<dbReference type="InterPro" id="IPR000477">
    <property type="entry name" value="RT_dom"/>
</dbReference>
<dbReference type="AlphaFoldDB" id="A0AAQ3PJ32"/>
<protein>
    <recommendedName>
        <fullName evidence="2">Reverse transcriptase domain-containing protein</fullName>
    </recommendedName>
</protein>
<accession>A0AAQ3PJ32</accession>
<sequence length="523" mass="60480">MARKFFRGLNVRYREVMGRNPPTTYLTAVEEARGMESEIQLTAIQKNRSGSGNSASGDQKRAQQEGGEYSQPPYSKKTKPNQQFQQSQSFQPKQSSGQSSSVSRPTGSEFMCLVLGQAKKSTKPLRIEEIPVVRDYLDVFPDELPGMPPKREVKFHIDHIPGTRPISIAPYRLSHPFQEELRKQLDDLLSKKLIRRSVSPWRAPILFTKKKDGSWRMCVDYRVLNAVTIMNKYPLPRMDELFDHLKGARVFSKIDLQSGYNQILVREEDIEKTAFATMYCHYEFRVMSFGFTNAPPCFMETMNNMLHKFDQFVVVFIDDILIFSKTTKKEHEQHLMMVLQTLRDNKFYAKLKKCEFWLSEVSFLGHVINEKVISVDPSKVSTVVEWEIIQCQRGEQFLGMAGYYQRFVKDFSIITKALSMLTHKNVLKEKLVSAPVLALPEPGKHFTVYSDASRVGLGCVLMQEGRVIAYASRQLRKHEENYPTHHLELAAVVCCLEIMEADLNLRQRRWLELIKDYDLNIYT</sequence>
<dbReference type="PROSITE" id="PS50878">
    <property type="entry name" value="RT_POL"/>
    <property type="match status" value="1"/>
</dbReference>
<dbReference type="PANTHER" id="PTHR24559:SF444">
    <property type="entry name" value="REVERSE TRANSCRIPTASE DOMAIN-CONTAINING PROTEIN"/>
    <property type="match status" value="1"/>
</dbReference>
<gene>
    <name evidence="3" type="ORF">U9M48_003492</name>
</gene>
<dbReference type="PANTHER" id="PTHR24559">
    <property type="entry name" value="TRANSPOSON TY3-I GAG-POL POLYPROTEIN"/>
    <property type="match status" value="1"/>
</dbReference>
<dbReference type="Gene3D" id="3.10.10.10">
    <property type="entry name" value="HIV Type 1 Reverse Transcriptase, subunit A, domain 1"/>
    <property type="match status" value="1"/>
</dbReference>
<dbReference type="Pfam" id="PF17919">
    <property type="entry name" value="RT_RNaseH_2"/>
    <property type="match status" value="1"/>
</dbReference>
<dbReference type="InterPro" id="IPR053134">
    <property type="entry name" value="RNA-dir_DNA_polymerase"/>
</dbReference>
<dbReference type="InterPro" id="IPR043502">
    <property type="entry name" value="DNA/RNA_pol_sf"/>
</dbReference>
<feature type="domain" description="Reverse transcriptase" evidence="2">
    <location>
        <begin position="189"/>
        <end position="368"/>
    </location>
</feature>
<dbReference type="Gene3D" id="3.30.70.270">
    <property type="match status" value="2"/>
</dbReference>
<keyword evidence="4" id="KW-1185">Reference proteome</keyword>
<organism evidence="3 4">
    <name type="scientific">Paspalum notatum var. saurae</name>
    <dbReference type="NCBI Taxonomy" id="547442"/>
    <lineage>
        <taxon>Eukaryota</taxon>
        <taxon>Viridiplantae</taxon>
        <taxon>Streptophyta</taxon>
        <taxon>Embryophyta</taxon>
        <taxon>Tracheophyta</taxon>
        <taxon>Spermatophyta</taxon>
        <taxon>Magnoliopsida</taxon>
        <taxon>Liliopsida</taxon>
        <taxon>Poales</taxon>
        <taxon>Poaceae</taxon>
        <taxon>PACMAD clade</taxon>
        <taxon>Panicoideae</taxon>
        <taxon>Andropogonodae</taxon>
        <taxon>Paspaleae</taxon>
        <taxon>Paspalinae</taxon>
        <taxon>Paspalum</taxon>
    </lineage>
</organism>
<evidence type="ECO:0000313" key="3">
    <source>
        <dbReference type="EMBL" id="WVZ52437.1"/>
    </source>
</evidence>
<evidence type="ECO:0000259" key="2">
    <source>
        <dbReference type="PROSITE" id="PS50878"/>
    </source>
</evidence>
<proteinExistence type="predicted"/>
<feature type="region of interest" description="Disordered" evidence="1">
    <location>
        <begin position="40"/>
        <end position="105"/>
    </location>
</feature>
<evidence type="ECO:0000313" key="4">
    <source>
        <dbReference type="Proteomes" id="UP001341281"/>
    </source>
</evidence>
<dbReference type="EMBL" id="CP144745">
    <property type="protein sequence ID" value="WVZ52437.1"/>
    <property type="molecule type" value="Genomic_DNA"/>
</dbReference>
<dbReference type="CDD" id="cd01647">
    <property type="entry name" value="RT_LTR"/>
    <property type="match status" value="1"/>
</dbReference>
<feature type="compositionally biased region" description="Low complexity" evidence="1">
    <location>
        <begin position="82"/>
        <end position="103"/>
    </location>
</feature>
<dbReference type="InterPro" id="IPR043128">
    <property type="entry name" value="Rev_trsase/Diguanyl_cyclase"/>
</dbReference>
<name>A0AAQ3PJ32_PASNO</name>
<dbReference type="SUPFAM" id="SSF56672">
    <property type="entry name" value="DNA/RNA polymerases"/>
    <property type="match status" value="1"/>
</dbReference>
<dbReference type="Proteomes" id="UP001341281">
    <property type="component" value="Chromosome 01"/>
</dbReference>